<dbReference type="AlphaFoldDB" id="A0A2P2QGE0"/>
<proteinExistence type="predicted"/>
<evidence type="ECO:0000313" key="1">
    <source>
        <dbReference type="EMBL" id="MBX65947.1"/>
    </source>
</evidence>
<accession>A0A2P2QGE0</accession>
<sequence length="16" mass="1859">MLNFSAFSYQISVHQS</sequence>
<dbReference type="EMBL" id="GGEC01085463">
    <property type="protein sequence ID" value="MBX65947.1"/>
    <property type="molecule type" value="Transcribed_RNA"/>
</dbReference>
<protein>
    <submittedName>
        <fullName evidence="1">Uncharacterized protein</fullName>
    </submittedName>
</protein>
<name>A0A2P2QGE0_RHIMU</name>
<reference evidence="1" key="1">
    <citation type="submission" date="2018-02" db="EMBL/GenBank/DDBJ databases">
        <title>Rhizophora mucronata_Transcriptome.</title>
        <authorList>
            <person name="Meera S.P."/>
            <person name="Sreeshan A."/>
            <person name="Augustine A."/>
        </authorList>
    </citation>
    <scope>NUCLEOTIDE SEQUENCE</scope>
    <source>
        <tissue evidence="1">Leaf</tissue>
    </source>
</reference>
<organism evidence="1">
    <name type="scientific">Rhizophora mucronata</name>
    <name type="common">Asiatic mangrove</name>
    <dbReference type="NCBI Taxonomy" id="61149"/>
    <lineage>
        <taxon>Eukaryota</taxon>
        <taxon>Viridiplantae</taxon>
        <taxon>Streptophyta</taxon>
        <taxon>Embryophyta</taxon>
        <taxon>Tracheophyta</taxon>
        <taxon>Spermatophyta</taxon>
        <taxon>Magnoliopsida</taxon>
        <taxon>eudicotyledons</taxon>
        <taxon>Gunneridae</taxon>
        <taxon>Pentapetalae</taxon>
        <taxon>rosids</taxon>
        <taxon>fabids</taxon>
        <taxon>Malpighiales</taxon>
        <taxon>Rhizophoraceae</taxon>
        <taxon>Rhizophora</taxon>
    </lineage>
</organism>